<name>A0A9P0ZDC6_CUSEU</name>
<feature type="non-terminal residue" evidence="1">
    <location>
        <position position="1"/>
    </location>
</feature>
<dbReference type="AlphaFoldDB" id="A0A9P0ZDC6"/>
<dbReference type="Proteomes" id="UP001152484">
    <property type="component" value="Unassembled WGS sequence"/>
</dbReference>
<dbReference type="InterPro" id="IPR012340">
    <property type="entry name" value="NA-bd_OB-fold"/>
</dbReference>
<dbReference type="SUPFAM" id="SSF50249">
    <property type="entry name" value="Nucleic acid-binding proteins"/>
    <property type="match status" value="1"/>
</dbReference>
<dbReference type="EMBL" id="CAMAPE010000035">
    <property type="protein sequence ID" value="CAH9096153.1"/>
    <property type="molecule type" value="Genomic_DNA"/>
</dbReference>
<sequence length="105" mass="11880">MDDIGHASFTLWDKECSEILGKSAARLRREVMEKTGDPNHFPEEIEAVIEKKGLFKVQVKNKPEGCSYNGTSSFGVLSMFRDPAILAMYKSNEGETMEFDELEDK</sequence>
<accession>A0A9P0ZDC6</accession>
<keyword evidence="2" id="KW-1185">Reference proteome</keyword>
<protein>
    <recommendedName>
        <fullName evidence="3">Replication factor A C-terminal domain-containing protein</fullName>
    </recommendedName>
</protein>
<gene>
    <name evidence="1" type="ORF">CEURO_LOCUS13292</name>
</gene>
<evidence type="ECO:0008006" key="3">
    <source>
        <dbReference type="Google" id="ProtNLM"/>
    </source>
</evidence>
<dbReference type="OrthoDB" id="1297361at2759"/>
<proteinExistence type="predicted"/>
<reference evidence="1" key="1">
    <citation type="submission" date="2022-07" db="EMBL/GenBank/DDBJ databases">
        <authorList>
            <person name="Macas J."/>
            <person name="Novak P."/>
            <person name="Neumann P."/>
        </authorList>
    </citation>
    <scope>NUCLEOTIDE SEQUENCE</scope>
</reference>
<organism evidence="1 2">
    <name type="scientific">Cuscuta europaea</name>
    <name type="common">European dodder</name>
    <dbReference type="NCBI Taxonomy" id="41803"/>
    <lineage>
        <taxon>Eukaryota</taxon>
        <taxon>Viridiplantae</taxon>
        <taxon>Streptophyta</taxon>
        <taxon>Embryophyta</taxon>
        <taxon>Tracheophyta</taxon>
        <taxon>Spermatophyta</taxon>
        <taxon>Magnoliopsida</taxon>
        <taxon>eudicotyledons</taxon>
        <taxon>Gunneridae</taxon>
        <taxon>Pentapetalae</taxon>
        <taxon>asterids</taxon>
        <taxon>lamiids</taxon>
        <taxon>Solanales</taxon>
        <taxon>Convolvulaceae</taxon>
        <taxon>Cuscuteae</taxon>
        <taxon>Cuscuta</taxon>
        <taxon>Cuscuta subgen. Cuscuta</taxon>
    </lineage>
</organism>
<evidence type="ECO:0000313" key="2">
    <source>
        <dbReference type="Proteomes" id="UP001152484"/>
    </source>
</evidence>
<evidence type="ECO:0000313" key="1">
    <source>
        <dbReference type="EMBL" id="CAH9096153.1"/>
    </source>
</evidence>
<comment type="caution">
    <text evidence="1">The sequence shown here is derived from an EMBL/GenBank/DDBJ whole genome shotgun (WGS) entry which is preliminary data.</text>
</comment>
<dbReference type="Gene3D" id="2.40.50.140">
    <property type="entry name" value="Nucleic acid-binding proteins"/>
    <property type="match status" value="1"/>
</dbReference>